<accession>B6XHF0</accession>
<dbReference type="RefSeq" id="WP_006659723.1">
    <property type="nucleotide sequence ID" value="NZ_ABXW01000052.1"/>
</dbReference>
<sequence>MLPISSISPIATVVDTVSPVSVSSLEETVKKLFSEYAANANAEKKNIIEKSQSIDPSNPVQVLNLQDQVGKYTLALNMVSTLTHKVTSSIDSVIKAQ</sequence>
<dbReference type="GO" id="GO:0015031">
    <property type="term" value="P:protein transport"/>
    <property type="evidence" value="ECO:0007669"/>
    <property type="project" value="InterPro"/>
</dbReference>
<evidence type="ECO:0000313" key="1">
    <source>
        <dbReference type="EMBL" id="EEB45343.1"/>
    </source>
</evidence>
<comment type="caution">
    <text evidence="1">The sequence shown here is derived from an EMBL/GenBank/DDBJ whole genome shotgun (WGS) entry which is preliminary data.</text>
</comment>
<gene>
    <name evidence="1" type="ORF">PROVALCAL_02788</name>
</gene>
<organism evidence="1 2">
    <name type="scientific">Providencia alcalifaciens DSM 30120</name>
    <dbReference type="NCBI Taxonomy" id="520999"/>
    <lineage>
        <taxon>Bacteria</taxon>
        <taxon>Pseudomonadati</taxon>
        <taxon>Pseudomonadota</taxon>
        <taxon>Gammaproteobacteria</taxon>
        <taxon>Enterobacterales</taxon>
        <taxon>Morganellaceae</taxon>
        <taxon>Providencia</taxon>
    </lineage>
</organism>
<dbReference type="InterPro" id="IPR047754">
    <property type="entry name" value="T3SS_SctI-like"/>
</dbReference>
<name>B6XHF0_9GAMM</name>
<reference evidence="1 2" key="1">
    <citation type="submission" date="2008-10" db="EMBL/GenBank/DDBJ databases">
        <title>Draft genome sequence of Providencia alcalifaciens (DSM 30120).</title>
        <authorList>
            <person name="Sudarsanam P."/>
            <person name="Ley R."/>
            <person name="Guruge J."/>
            <person name="Turnbaugh P.J."/>
            <person name="Mahowald M."/>
            <person name="Liep D."/>
            <person name="Gordon J."/>
        </authorList>
    </citation>
    <scope>NUCLEOTIDE SEQUENCE [LARGE SCALE GENOMIC DNA]</scope>
    <source>
        <strain evidence="1 2">DSM 30120</strain>
    </source>
</reference>
<dbReference type="SUPFAM" id="SSF140129">
    <property type="entry name" value="MxiH-like"/>
    <property type="match status" value="1"/>
</dbReference>
<evidence type="ECO:0000313" key="2">
    <source>
        <dbReference type="Proteomes" id="UP000003729"/>
    </source>
</evidence>
<dbReference type="NCBIfam" id="NF038054">
    <property type="entry name" value="T3SS_SctI"/>
    <property type="match status" value="1"/>
</dbReference>
<protein>
    <submittedName>
        <fullName evidence="1">Uncharacterized protein</fullName>
    </submittedName>
</protein>
<dbReference type="eggNOG" id="ENOG50346J3">
    <property type="taxonomic scope" value="Bacteria"/>
</dbReference>
<dbReference type="GeneID" id="57291673"/>
<dbReference type="AlphaFoldDB" id="B6XHF0"/>
<dbReference type="Gene3D" id="1.20.58.90">
    <property type="match status" value="1"/>
</dbReference>
<proteinExistence type="predicted"/>
<dbReference type="InterPro" id="IPR037203">
    <property type="entry name" value="T3SS_needle-like_sf"/>
</dbReference>
<dbReference type="Proteomes" id="UP000003729">
    <property type="component" value="Unassembled WGS sequence"/>
</dbReference>
<dbReference type="EMBL" id="ABXW01000052">
    <property type="protein sequence ID" value="EEB45343.1"/>
    <property type="molecule type" value="Genomic_DNA"/>
</dbReference>
<reference evidence="1 2" key="2">
    <citation type="submission" date="2008-10" db="EMBL/GenBank/DDBJ databases">
        <authorList>
            <person name="Fulton L."/>
            <person name="Clifton S."/>
            <person name="Fulton B."/>
            <person name="Xu J."/>
            <person name="Minx P."/>
            <person name="Pepin K.H."/>
            <person name="Johnson M."/>
            <person name="Bhonagiri V."/>
            <person name="Nash W.E."/>
            <person name="Mardis E.R."/>
            <person name="Wilson R.K."/>
        </authorList>
    </citation>
    <scope>NUCLEOTIDE SEQUENCE [LARGE SCALE GENOMIC DNA]</scope>
    <source>
        <strain evidence="1 2">DSM 30120</strain>
    </source>
</reference>